<dbReference type="PANTHER" id="PTHR11920">
    <property type="entry name" value="GUANYLYL CYCLASE"/>
    <property type="match status" value="1"/>
</dbReference>
<dbReference type="GO" id="GO:0004016">
    <property type="term" value="F:adenylate cyclase activity"/>
    <property type="evidence" value="ECO:0007669"/>
    <property type="project" value="TreeGrafter"/>
</dbReference>
<dbReference type="InterPro" id="IPR002073">
    <property type="entry name" value="PDEase_catalytic_dom"/>
</dbReference>
<dbReference type="GO" id="GO:0035556">
    <property type="term" value="P:intracellular signal transduction"/>
    <property type="evidence" value="ECO:0007669"/>
    <property type="project" value="InterPro"/>
</dbReference>
<proteinExistence type="inferred from homology"/>
<comment type="similarity">
    <text evidence="7">Belongs to the cyclic nucleotide phosphodiesterase family.</text>
</comment>
<evidence type="ECO:0000256" key="7">
    <source>
        <dbReference type="RuleBase" id="RU363067"/>
    </source>
</evidence>
<keyword evidence="6" id="KW-0456">Lyase</keyword>
<keyword evidence="2 9" id="KW-0812">Transmembrane</keyword>
<organism evidence="13 14">
    <name type="scientific">Seminavis robusta</name>
    <dbReference type="NCBI Taxonomy" id="568900"/>
    <lineage>
        <taxon>Eukaryota</taxon>
        <taxon>Sar</taxon>
        <taxon>Stramenopiles</taxon>
        <taxon>Ochrophyta</taxon>
        <taxon>Bacillariophyta</taxon>
        <taxon>Bacillariophyceae</taxon>
        <taxon>Bacillariophycidae</taxon>
        <taxon>Naviculales</taxon>
        <taxon>Naviculaceae</taxon>
        <taxon>Seminavis</taxon>
    </lineage>
</organism>
<dbReference type="Gene3D" id="1.10.1300.10">
    <property type="entry name" value="3'5'-cyclic nucleotide phosphodiesterase, catalytic domain"/>
    <property type="match status" value="1"/>
</dbReference>
<protein>
    <recommendedName>
        <fullName evidence="7">Phosphodiesterase</fullName>
        <ecNumber evidence="7">3.1.4.-</ecNumber>
    </recommendedName>
</protein>
<comment type="cofactor">
    <cofactor evidence="7">
        <name>a divalent metal cation</name>
        <dbReference type="ChEBI" id="CHEBI:60240"/>
    </cofactor>
    <text evidence="7">Binds 2 divalent metal cations per subunit. Site 1 may preferentially bind zinc ions, while site 2 has a preference for magnesium and/or manganese ions.</text>
</comment>
<dbReference type="GO" id="GO:0004383">
    <property type="term" value="F:guanylate cyclase activity"/>
    <property type="evidence" value="ECO:0007669"/>
    <property type="project" value="TreeGrafter"/>
</dbReference>
<dbReference type="AlphaFoldDB" id="A0A9N8EDK1"/>
<dbReference type="EMBL" id="CAICTM010000992">
    <property type="protein sequence ID" value="CAB9519167.1"/>
    <property type="molecule type" value="Genomic_DNA"/>
</dbReference>
<evidence type="ECO:0000259" key="12">
    <source>
        <dbReference type="PROSITE" id="PS51845"/>
    </source>
</evidence>
<evidence type="ECO:0000256" key="4">
    <source>
        <dbReference type="ARBA" id="ARBA00022989"/>
    </source>
</evidence>
<evidence type="ECO:0000256" key="3">
    <source>
        <dbReference type="ARBA" id="ARBA00022741"/>
    </source>
</evidence>
<evidence type="ECO:0000256" key="2">
    <source>
        <dbReference type="ARBA" id="ARBA00022692"/>
    </source>
</evidence>
<dbReference type="Gene3D" id="3.30.70.1230">
    <property type="entry name" value="Nucleotide cyclase"/>
    <property type="match status" value="1"/>
</dbReference>
<feature type="region of interest" description="Disordered" evidence="8">
    <location>
        <begin position="1131"/>
        <end position="1150"/>
    </location>
</feature>
<keyword evidence="7" id="KW-0378">Hydrolase</keyword>
<dbReference type="Gene3D" id="3.30.450.350">
    <property type="entry name" value="CHASE domain"/>
    <property type="match status" value="1"/>
</dbReference>
<dbReference type="Pfam" id="PF03924">
    <property type="entry name" value="CHASE"/>
    <property type="match status" value="1"/>
</dbReference>
<evidence type="ECO:0000259" key="10">
    <source>
        <dbReference type="PROSITE" id="PS50125"/>
    </source>
</evidence>
<dbReference type="SMART" id="SM01079">
    <property type="entry name" value="CHASE"/>
    <property type="match status" value="1"/>
</dbReference>
<dbReference type="GO" id="GO:0007168">
    <property type="term" value="P:receptor guanylyl cyclase signaling pathway"/>
    <property type="evidence" value="ECO:0007669"/>
    <property type="project" value="TreeGrafter"/>
</dbReference>
<keyword evidence="4 9" id="KW-1133">Transmembrane helix</keyword>
<feature type="domain" description="Guanylate cyclase" evidence="10">
    <location>
        <begin position="534"/>
        <end position="668"/>
    </location>
</feature>
<feature type="compositionally biased region" description="Low complexity" evidence="8">
    <location>
        <begin position="38"/>
        <end position="49"/>
    </location>
</feature>
<dbReference type="SMART" id="SM00471">
    <property type="entry name" value="HDc"/>
    <property type="match status" value="1"/>
</dbReference>
<dbReference type="PROSITE" id="PS50125">
    <property type="entry name" value="GUANYLATE_CYCLASE_2"/>
    <property type="match status" value="1"/>
</dbReference>
<feature type="domain" description="CHASE" evidence="11">
    <location>
        <begin position="221"/>
        <end position="285"/>
    </location>
</feature>
<dbReference type="Pfam" id="PF00211">
    <property type="entry name" value="Guanylate_cyc"/>
    <property type="match status" value="1"/>
</dbReference>
<dbReference type="InterPro" id="IPR023174">
    <property type="entry name" value="PDEase_CS"/>
</dbReference>
<dbReference type="Proteomes" id="UP001153069">
    <property type="component" value="Unassembled WGS sequence"/>
</dbReference>
<dbReference type="SUPFAM" id="SSF55073">
    <property type="entry name" value="Nucleotide cyclase"/>
    <property type="match status" value="1"/>
</dbReference>
<evidence type="ECO:0000256" key="5">
    <source>
        <dbReference type="ARBA" id="ARBA00023136"/>
    </source>
</evidence>
<feature type="domain" description="PDEase" evidence="12">
    <location>
        <begin position="763"/>
        <end position="987"/>
    </location>
</feature>
<dbReference type="SUPFAM" id="SSF109604">
    <property type="entry name" value="HD-domain/PDEase-like"/>
    <property type="match status" value="1"/>
</dbReference>
<dbReference type="PROSITE" id="PS51845">
    <property type="entry name" value="PDEASE_I_2"/>
    <property type="match status" value="1"/>
</dbReference>
<accession>A0A9N8EDK1</accession>
<evidence type="ECO:0000256" key="8">
    <source>
        <dbReference type="SAM" id="MobiDB-lite"/>
    </source>
</evidence>
<dbReference type="InterPro" id="IPR029787">
    <property type="entry name" value="Nucleotide_cyclase"/>
</dbReference>
<feature type="transmembrane region" description="Helical" evidence="9">
    <location>
        <begin position="69"/>
        <end position="91"/>
    </location>
</feature>
<keyword evidence="5 9" id="KW-0472">Membrane</keyword>
<dbReference type="GO" id="GO:0004114">
    <property type="term" value="F:3',5'-cyclic-nucleotide phosphodiesterase activity"/>
    <property type="evidence" value="ECO:0007669"/>
    <property type="project" value="InterPro"/>
</dbReference>
<reference evidence="13" key="1">
    <citation type="submission" date="2020-06" db="EMBL/GenBank/DDBJ databases">
        <authorList>
            <consortium name="Plant Systems Biology data submission"/>
        </authorList>
    </citation>
    <scope>NUCLEOTIDE SEQUENCE</scope>
    <source>
        <strain evidence="13">D6</strain>
    </source>
</reference>
<dbReference type="InterPro" id="IPR036971">
    <property type="entry name" value="PDEase_catalytic_dom_sf"/>
</dbReference>
<comment type="subcellular location">
    <subcellularLocation>
        <location evidence="1">Membrane</location>
    </subcellularLocation>
</comment>
<dbReference type="PROSITE" id="PS50839">
    <property type="entry name" value="CHASE"/>
    <property type="match status" value="1"/>
</dbReference>
<dbReference type="GO" id="GO:0000166">
    <property type="term" value="F:nucleotide binding"/>
    <property type="evidence" value="ECO:0007669"/>
    <property type="project" value="UniProtKB-KW"/>
</dbReference>
<dbReference type="InterPro" id="IPR003607">
    <property type="entry name" value="HD/PDEase_dom"/>
</dbReference>
<dbReference type="EC" id="3.1.4.-" evidence="7"/>
<dbReference type="InterPro" id="IPR006189">
    <property type="entry name" value="CHASE_dom"/>
</dbReference>
<gene>
    <name evidence="13" type="ORF">SEMRO_994_G229050.1</name>
</gene>
<keyword evidence="13" id="KW-0675">Receptor</keyword>
<dbReference type="SMART" id="SM00044">
    <property type="entry name" value="CYCc"/>
    <property type="match status" value="1"/>
</dbReference>
<dbReference type="GO" id="GO:0001653">
    <property type="term" value="F:peptide receptor activity"/>
    <property type="evidence" value="ECO:0007669"/>
    <property type="project" value="TreeGrafter"/>
</dbReference>
<comment type="caution">
    <text evidence="13">The sequence shown here is derived from an EMBL/GenBank/DDBJ whole genome shotgun (WGS) entry which is preliminary data.</text>
</comment>
<evidence type="ECO:0000259" key="11">
    <source>
        <dbReference type="PROSITE" id="PS50839"/>
    </source>
</evidence>
<evidence type="ECO:0000256" key="1">
    <source>
        <dbReference type="ARBA" id="ARBA00004370"/>
    </source>
</evidence>
<dbReference type="InterPro" id="IPR050401">
    <property type="entry name" value="Cyclic_nucleotide_synthase"/>
</dbReference>
<dbReference type="Pfam" id="PF00233">
    <property type="entry name" value="PDEase_I"/>
    <property type="match status" value="1"/>
</dbReference>
<dbReference type="PROSITE" id="PS00126">
    <property type="entry name" value="PDEASE_I_1"/>
    <property type="match status" value="1"/>
</dbReference>
<feature type="region of interest" description="Disordered" evidence="8">
    <location>
        <begin position="37"/>
        <end position="57"/>
    </location>
</feature>
<keyword evidence="3" id="KW-0547">Nucleotide-binding</keyword>
<dbReference type="GO" id="GO:0046872">
    <property type="term" value="F:metal ion binding"/>
    <property type="evidence" value="ECO:0007669"/>
    <property type="project" value="UniProtKB-KW"/>
</dbReference>
<name>A0A9N8EDK1_9STRA</name>
<feature type="compositionally biased region" description="Acidic residues" evidence="8">
    <location>
        <begin position="1135"/>
        <end position="1144"/>
    </location>
</feature>
<dbReference type="InterPro" id="IPR001054">
    <property type="entry name" value="A/G_cyclase"/>
</dbReference>
<keyword evidence="14" id="KW-1185">Reference proteome</keyword>
<evidence type="ECO:0000313" key="14">
    <source>
        <dbReference type="Proteomes" id="UP001153069"/>
    </source>
</evidence>
<dbReference type="InterPro" id="IPR042240">
    <property type="entry name" value="CHASE_sf"/>
</dbReference>
<evidence type="ECO:0000313" key="13">
    <source>
        <dbReference type="EMBL" id="CAB9519167.1"/>
    </source>
</evidence>
<dbReference type="CDD" id="cd07302">
    <property type="entry name" value="CHD"/>
    <property type="match status" value="1"/>
</dbReference>
<feature type="transmembrane region" description="Helical" evidence="9">
    <location>
        <begin position="418"/>
        <end position="440"/>
    </location>
</feature>
<evidence type="ECO:0000256" key="9">
    <source>
        <dbReference type="SAM" id="Phobius"/>
    </source>
</evidence>
<evidence type="ECO:0000256" key="6">
    <source>
        <dbReference type="ARBA" id="ARBA00023239"/>
    </source>
</evidence>
<dbReference type="PANTHER" id="PTHR11920:SF335">
    <property type="entry name" value="GUANYLATE CYCLASE"/>
    <property type="match status" value="1"/>
</dbReference>
<dbReference type="GO" id="GO:0005886">
    <property type="term" value="C:plasma membrane"/>
    <property type="evidence" value="ECO:0007669"/>
    <property type="project" value="TreeGrafter"/>
</dbReference>
<sequence length="1150" mass="129528">MKLDSYESDGLRTLTTGSKSDVYCGDEPEVFEDDFDTSRSTMLHSTSSSRQDEIKEHSMNIERTTKRTLLMAALVTLMGGIASASFIFVTITNERRSKEALFIRRAADLAESIVISWHDYETAALWIHESCHDWRTNGYDRFNFRTLYEYLESSGLDFYLIEWVPNVTHAERPAIENSTADFFRKYPQGHNYKGGFVGMEPVAGSNAGELALDVRSNQSFYFPVQFLEPWQNAGDSTHLDLWSLPWEQPIIQKALQKAVPVLTAPFILAGNHDQNAGYSVVLYHPGKPVISRHDPQPTDLSNVIIHINALLTRAAIAQGVSMGAYLFDSTTTNIDPEMPPNFMGGIKIEVESSIDTSTGETQQQEQDNQTLSTFPEISLTDLVVQNDPKLIYQDNFVVGQRTWTTVVVPIDETYDPDITLAMVSGALIFVGALLLSIWMIHNMRRSIKMHRILSEAAAEAAIVSNLFPGKVRVRMIEDAKNQKSALGAPRKKEDIFLRDGDGQHRLSVKKLNTYLSSEGIFGSKPIAELHPYTTIMFADLVGFTAWSSVREPYQVFTLLETLYYAYDNIAARRRVFKVETIGDCYVAVCGLPDRRKNHAVIMARFATDCMHRMHKLVKALEVTLGPDTSDLGIRVGLHSGQVTAGVLRGDKGRFQLFGDTMNTASRMESTGVRNKIQVSQETADLLTAAGKGGWLVPRKDMITAKGKGTLQTYFLKILSKSQGSAEFNMQKVRGSDHGNLRVQEETKMHRLVDWNVEVLCQLIKRIVARRAAAMVEQKPYTPDFHSFDSAKMPLDEVAQIIKLPDLDGTAVKRQVDSECIELDGDVMAQLKDLVTKIATMYHSNFFHNFEHASHVGMSVQKMLSRIINPKEIFLKRHQGDDSKLDSELHDHTFGITSDPLTQFACAFSALIHDLDHGGVPNTVLMKEGSPLAEKYNQKSLAEQNSIDLAWGLLGNPSYDKLLKTICCDEDDFKRFRQLVVNSVCATDVMDRELGATRKARWDMAFSEEPRNEPKNETVNRKATIVIEHLIQASDVSHTMQHWHIYTKWAGRLEKDPSISWYEGELGFFDFYIIPLAKKLFKCGVFGVSSDEFLNYAEINRKEWEKKGAQMVQKYLQDYEADCGVTPEGRLSYDTMSEDESDDDSMGQFSV</sequence>
<keyword evidence="7" id="KW-0479">Metal-binding</keyword>